<dbReference type="Gene3D" id="1.20.1280.50">
    <property type="match status" value="1"/>
</dbReference>
<organism evidence="2 3">
    <name type="scientific">Leucocoprinus birnbaumii</name>
    <dbReference type="NCBI Taxonomy" id="56174"/>
    <lineage>
        <taxon>Eukaryota</taxon>
        <taxon>Fungi</taxon>
        <taxon>Dikarya</taxon>
        <taxon>Basidiomycota</taxon>
        <taxon>Agaricomycotina</taxon>
        <taxon>Agaricomycetes</taxon>
        <taxon>Agaricomycetidae</taxon>
        <taxon>Agaricales</taxon>
        <taxon>Agaricineae</taxon>
        <taxon>Agaricaceae</taxon>
        <taxon>Leucocoprinus</taxon>
    </lineage>
</organism>
<dbReference type="Pfam" id="PF12937">
    <property type="entry name" value="F-box-like"/>
    <property type="match status" value="1"/>
</dbReference>
<dbReference type="InterPro" id="IPR001810">
    <property type="entry name" value="F-box_dom"/>
</dbReference>
<accession>A0AAD5W0T3</accession>
<dbReference type="EMBL" id="JANIEX010000088">
    <property type="protein sequence ID" value="KAJ3573865.1"/>
    <property type="molecule type" value="Genomic_DNA"/>
</dbReference>
<reference evidence="2" key="1">
    <citation type="submission" date="2022-07" db="EMBL/GenBank/DDBJ databases">
        <title>Genome Sequence of Leucocoprinus birnbaumii.</title>
        <authorList>
            <person name="Buettner E."/>
        </authorList>
    </citation>
    <scope>NUCLEOTIDE SEQUENCE</scope>
    <source>
        <strain evidence="2">VT141</strain>
    </source>
</reference>
<dbReference type="InterPro" id="IPR036047">
    <property type="entry name" value="F-box-like_dom_sf"/>
</dbReference>
<evidence type="ECO:0000313" key="2">
    <source>
        <dbReference type="EMBL" id="KAJ3573865.1"/>
    </source>
</evidence>
<proteinExistence type="predicted"/>
<gene>
    <name evidence="2" type="ORF">NP233_g2148</name>
</gene>
<protein>
    <recommendedName>
        <fullName evidence="1">F-box domain-containing protein</fullName>
    </recommendedName>
</protein>
<evidence type="ECO:0000313" key="3">
    <source>
        <dbReference type="Proteomes" id="UP001213000"/>
    </source>
</evidence>
<dbReference type="AlphaFoldDB" id="A0AAD5W0T3"/>
<evidence type="ECO:0000259" key="1">
    <source>
        <dbReference type="Pfam" id="PF12937"/>
    </source>
</evidence>
<name>A0AAD5W0T3_9AGAR</name>
<feature type="domain" description="F-box" evidence="1">
    <location>
        <begin position="76"/>
        <end position="123"/>
    </location>
</feature>
<comment type="caution">
    <text evidence="2">The sequence shown here is derived from an EMBL/GenBank/DDBJ whole genome shotgun (WGS) entry which is preliminary data.</text>
</comment>
<dbReference type="Gene3D" id="3.80.10.10">
    <property type="entry name" value="Ribonuclease Inhibitor"/>
    <property type="match status" value="1"/>
</dbReference>
<keyword evidence="3" id="KW-1185">Reference proteome</keyword>
<dbReference type="SUPFAM" id="SSF52047">
    <property type="entry name" value="RNI-like"/>
    <property type="match status" value="1"/>
</dbReference>
<sequence>MSMDGMTTNYSLKSGFSPESDLEAVLAEIRNHESSIGIIEEEIGELMRAIRQLQFRKLEHSEGIRRCKGLITLARRLPHEILAYIFEICVQDGYTKTPLAVSHVCSQWRKAASLPSVWSHVYVDFDDRDPCGRTRFWLARAGNSNLRITLEIQHEQSQLSDVMGLLLERRSQWRTLTINSTLLSAANRALSSCTGPFPHFYALSVIIRQEFNNNDDQDEDSETRQLIGLRTAFQDAPEFSIIHLARNLLPDPTILHPSITNLSLFLPSYHFTFNLTIESVLRVLEVLHNLETFSMILPAGQIRTFEPVEDTGRLVNLPLLSAITLTGWRDMYTLLLHLDTPRLRSLRLRSPDDLGTVPDEGTGRCLLQFLSRASPPLEELELRDADIPSSYLIQCLSHLSQLKTLRLHESEISDDVLRELYGPNGLCPELSTLDFRWCGYFRGRTLVGLVQSRLQRSVKDAPTAGSKLASTCITKVTVIHCSFVQARDIADLASLTLCQVVIVDADDYCREFSEPVILIGTGNDLLWKALDEPEDSFSSRYIAPWFPGSIDHGRASRFCASDPEGLSTASVTEQEPAS</sequence>
<dbReference type="SUPFAM" id="SSF81383">
    <property type="entry name" value="F-box domain"/>
    <property type="match status" value="1"/>
</dbReference>
<dbReference type="Proteomes" id="UP001213000">
    <property type="component" value="Unassembled WGS sequence"/>
</dbReference>
<dbReference type="InterPro" id="IPR032675">
    <property type="entry name" value="LRR_dom_sf"/>
</dbReference>